<protein>
    <submittedName>
        <fullName evidence="2">MBL fold metallo-hydrolase</fullName>
    </submittedName>
</protein>
<sequence length="216" mass="23034">MRLTKCGHACVRIEQDGTTLVIDPGLFTEPEAVRGADALLITHEHWDHFAEERVRAALAADPGLRIWTNPVVAHQLAGLGPRITAVGEGDAFEVGGIEVSVHGQWHELIHPDVPQVANVGFLVGGRLFHPGDALTLPGCAVDTLMVPLAGPWTRTGDLIDYLRAVGPARALGMHEAMLSEIGLMVTGENWLGAKGPGTGTDYRYLTVGESLELTGE</sequence>
<evidence type="ECO:0000313" key="2">
    <source>
        <dbReference type="EMBL" id="PYC88117.1"/>
    </source>
</evidence>
<dbReference type="Pfam" id="PF13483">
    <property type="entry name" value="Lactamase_B_3"/>
    <property type="match status" value="1"/>
</dbReference>
<dbReference type="InterPro" id="IPR001279">
    <property type="entry name" value="Metallo-B-lactamas"/>
</dbReference>
<keyword evidence="2" id="KW-0378">Hydrolase</keyword>
<dbReference type="GO" id="GO:0016787">
    <property type="term" value="F:hydrolase activity"/>
    <property type="evidence" value="ECO:0007669"/>
    <property type="project" value="UniProtKB-KW"/>
</dbReference>
<dbReference type="RefSeq" id="WP_110664688.1">
    <property type="nucleotide sequence ID" value="NZ_PYBW01000006.1"/>
</dbReference>
<name>A0A2V4NW23_9ACTN</name>
<evidence type="ECO:0000313" key="3">
    <source>
        <dbReference type="Proteomes" id="UP000248039"/>
    </source>
</evidence>
<feature type="domain" description="Metallo-beta-lactamase" evidence="1">
    <location>
        <begin position="7"/>
        <end position="174"/>
    </location>
</feature>
<dbReference type="SUPFAM" id="SSF56281">
    <property type="entry name" value="Metallo-hydrolase/oxidoreductase"/>
    <property type="match status" value="1"/>
</dbReference>
<dbReference type="EMBL" id="PYBW01000006">
    <property type="protein sequence ID" value="PYC88117.1"/>
    <property type="molecule type" value="Genomic_DNA"/>
</dbReference>
<dbReference type="OrthoDB" id="3190691at2"/>
<dbReference type="Proteomes" id="UP000248039">
    <property type="component" value="Unassembled WGS sequence"/>
</dbReference>
<evidence type="ECO:0000259" key="1">
    <source>
        <dbReference type="SMART" id="SM00849"/>
    </source>
</evidence>
<reference evidence="2 3" key="1">
    <citation type="submission" date="2018-03" db="EMBL/GenBank/DDBJ databases">
        <title>Bioinformatic expansion and discovery of thiopeptide antibiotics.</title>
        <authorList>
            <person name="Schwalen C.J."/>
            <person name="Hudson G.A."/>
            <person name="Mitchell D.A."/>
        </authorList>
    </citation>
    <scope>NUCLEOTIDE SEQUENCE [LARGE SCALE GENOMIC DNA]</scope>
    <source>
        <strain evidence="2 3">ATCC 21389</strain>
    </source>
</reference>
<accession>A0A2V4NW23</accession>
<keyword evidence="3" id="KW-1185">Reference proteome</keyword>
<dbReference type="InterPro" id="IPR036866">
    <property type="entry name" value="RibonucZ/Hydroxyglut_hydro"/>
</dbReference>
<dbReference type="InterPro" id="IPR050114">
    <property type="entry name" value="UPF0173_UPF0282_UlaG_hydrolase"/>
</dbReference>
<organism evidence="2 3">
    <name type="scientific">Streptomyces tateyamensis</name>
    <dbReference type="NCBI Taxonomy" id="565073"/>
    <lineage>
        <taxon>Bacteria</taxon>
        <taxon>Bacillati</taxon>
        <taxon>Actinomycetota</taxon>
        <taxon>Actinomycetes</taxon>
        <taxon>Kitasatosporales</taxon>
        <taxon>Streptomycetaceae</taxon>
        <taxon>Streptomyces</taxon>
    </lineage>
</organism>
<proteinExistence type="predicted"/>
<gene>
    <name evidence="2" type="ORF">C7C46_01315</name>
</gene>
<dbReference type="SMART" id="SM00849">
    <property type="entry name" value="Lactamase_B"/>
    <property type="match status" value="1"/>
</dbReference>
<dbReference type="AlphaFoldDB" id="A0A2V4NW23"/>
<dbReference type="Gene3D" id="3.60.15.10">
    <property type="entry name" value="Ribonuclease Z/Hydroxyacylglutathione hydrolase-like"/>
    <property type="match status" value="1"/>
</dbReference>
<dbReference type="PANTHER" id="PTHR43546">
    <property type="entry name" value="UPF0173 METAL-DEPENDENT HYDROLASE MJ1163-RELATED"/>
    <property type="match status" value="1"/>
</dbReference>
<dbReference type="PANTHER" id="PTHR43546:SF3">
    <property type="entry name" value="UPF0173 METAL-DEPENDENT HYDROLASE MJ1163"/>
    <property type="match status" value="1"/>
</dbReference>
<comment type="caution">
    <text evidence="2">The sequence shown here is derived from an EMBL/GenBank/DDBJ whole genome shotgun (WGS) entry which is preliminary data.</text>
</comment>